<dbReference type="PANTHER" id="PTHR47842">
    <property type="entry name" value="EXPRESSED PROTEIN"/>
    <property type="match status" value="1"/>
</dbReference>
<protein>
    <recommendedName>
        <fullName evidence="4">AB hydrolase-1 domain-containing protein</fullName>
    </recommendedName>
</protein>
<sequence>MEGTRRSEHFHPVASSTLSLPLCQDKRQRRLLLIYIHGFMGSEASFHDFPAHVHDLLTTLLHDSHVVYTRIYPRYKSQGEMRKAVSQFSSWLSPHEADDLDVILLGHSLGGILAADVALLREQDASPRHRILGLVNFDVPFLGLHPRVIPTGIWSSVARKEVAPEDQLADEQESLGMAPAYGPVTPHPNFDPPFRNDVHLTQRGFFKGVMHFINKNASNLDTLSNSIVDRLMSPMKHAGCVNNYAELRERHQRLIGLENARSSSERVRFINYYTASTGRIKPTKPPKPEKSKAEKPKKSKKSKKSTKKQSKESPDHVVESFPGDAEDDYERLSQPLPQIQIDDSQQIGSVEDAYPRPPTRQPPETPTAVRGSESYSSLDVSSTEARSSLTSVSTDSLLLDQSISSRTSQSSIATDSLSITSSETLAPESVKARSPDNVSATSSQMNLRIDTSPQKLRKFILLPSHHWKWNDDSHWTPVRMHNMTEVTAHQSMFVPRGFNYDYLVGDTVALIETWIQDDLSRRLMQESLD</sequence>
<evidence type="ECO:0000313" key="3">
    <source>
        <dbReference type="Proteomes" id="UP000631181"/>
    </source>
</evidence>
<feature type="compositionally biased region" description="Basic and acidic residues" evidence="1">
    <location>
        <begin position="286"/>
        <end position="296"/>
    </location>
</feature>
<feature type="compositionally biased region" description="Low complexity" evidence="1">
    <location>
        <begin position="334"/>
        <end position="347"/>
    </location>
</feature>
<dbReference type="AlphaFoldDB" id="A0A8J8W7T7"/>
<gene>
    <name evidence="2" type="ORF">PECM_004339</name>
</gene>
<dbReference type="OrthoDB" id="3248508at2759"/>
<feature type="region of interest" description="Disordered" evidence="1">
    <location>
        <begin position="424"/>
        <end position="445"/>
    </location>
</feature>
<organism evidence="2 3">
    <name type="scientific">Penicillium ucsense</name>
    <dbReference type="NCBI Taxonomy" id="2839758"/>
    <lineage>
        <taxon>Eukaryota</taxon>
        <taxon>Fungi</taxon>
        <taxon>Dikarya</taxon>
        <taxon>Ascomycota</taxon>
        <taxon>Pezizomycotina</taxon>
        <taxon>Eurotiomycetes</taxon>
        <taxon>Eurotiomycetidae</taxon>
        <taxon>Eurotiales</taxon>
        <taxon>Aspergillaceae</taxon>
        <taxon>Penicillium</taxon>
    </lineage>
</organism>
<dbReference type="GO" id="GO:0072330">
    <property type="term" value="P:monocarboxylic acid biosynthetic process"/>
    <property type="evidence" value="ECO:0007669"/>
    <property type="project" value="UniProtKB-ARBA"/>
</dbReference>
<dbReference type="EMBL" id="WIWV01000028">
    <property type="protein sequence ID" value="KAF7717346.1"/>
    <property type="molecule type" value="Genomic_DNA"/>
</dbReference>
<proteinExistence type="predicted"/>
<evidence type="ECO:0008006" key="4">
    <source>
        <dbReference type="Google" id="ProtNLM"/>
    </source>
</evidence>
<evidence type="ECO:0000313" key="2">
    <source>
        <dbReference type="EMBL" id="KAF7717346.1"/>
    </source>
</evidence>
<dbReference type="PANTHER" id="PTHR47842:SF3">
    <property type="entry name" value="DUF676 DOMAIN-CONTAINING PROTEIN"/>
    <property type="match status" value="1"/>
</dbReference>
<dbReference type="InterPro" id="IPR029058">
    <property type="entry name" value="AB_hydrolase_fold"/>
</dbReference>
<feature type="compositionally biased region" description="Pro residues" evidence="1">
    <location>
        <begin position="355"/>
        <end position="365"/>
    </location>
</feature>
<dbReference type="Proteomes" id="UP000631181">
    <property type="component" value="Unassembled WGS sequence"/>
</dbReference>
<accession>A0A8J8W7T7</accession>
<reference evidence="2" key="1">
    <citation type="journal article" date="2020" name="Front. Microbiol.">
        <title>Gene regulatory networks of Penicillium echinulatum 2HH and Penicillium oxalicum 114-2 inferred by a computational biology approach.</title>
        <authorList>
            <person name="Lenz A.R."/>
            <person name="Galan-Vasquez E."/>
            <person name="Balbinot E."/>
            <person name="De Abreu F.P."/>
            <person name="De Oliveira N.S."/>
            <person name="Da Rosa L.O."/>
            <person name="De Avila E Silva S."/>
            <person name="Camassola M."/>
            <person name="Dillon A.J.P."/>
            <person name="Perez-Rueda E."/>
        </authorList>
    </citation>
    <scope>NUCLEOTIDE SEQUENCE</scope>
    <source>
        <strain evidence="2">S1M29</strain>
    </source>
</reference>
<feature type="compositionally biased region" description="Basic residues" evidence="1">
    <location>
        <begin position="297"/>
        <end position="308"/>
    </location>
</feature>
<dbReference type="GO" id="GO:0017000">
    <property type="term" value="P:antibiotic biosynthetic process"/>
    <property type="evidence" value="ECO:0007669"/>
    <property type="project" value="UniProtKB-ARBA"/>
</dbReference>
<name>A0A8J8W7T7_9EURO</name>
<feature type="compositionally biased region" description="Polar residues" evidence="1">
    <location>
        <begin position="436"/>
        <end position="445"/>
    </location>
</feature>
<feature type="region of interest" description="Disordered" evidence="1">
    <location>
        <begin position="277"/>
        <end position="395"/>
    </location>
</feature>
<dbReference type="SUPFAM" id="SSF53474">
    <property type="entry name" value="alpha/beta-Hydrolases"/>
    <property type="match status" value="1"/>
</dbReference>
<feature type="compositionally biased region" description="Basic and acidic residues" evidence="1">
    <location>
        <begin position="309"/>
        <end position="318"/>
    </location>
</feature>
<evidence type="ECO:0000256" key="1">
    <source>
        <dbReference type="SAM" id="MobiDB-lite"/>
    </source>
</evidence>
<keyword evidence="3" id="KW-1185">Reference proteome</keyword>
<feature type="compositionally biased region" description="Polar residues" evidence="1">
    <location>
        <begin position="373"/>
        <end position="386"/>
    </location>
</feature>
<comment type="caution">
    <text evidence="2">The sequence shown here is derived from an EMBL/GenBank/DDBJ whole genome shotgun (WGS) entry which is preliminary data.</text>
</comment>
<dbReference type="Gene3D" id="3.40.50.1820">
    <property type="entry name" value="alpha/beta hydrolase"/>
    <property type="match status" value="1"/>
</dbReference>